<evidence type="ECO:0000259" key="1">
    <source>
        <dbReference type="Pfam" id="PF04542"/>
    </source>
</evidence>
<feature type="domain" description="RNA polymerase sigma-70 region 2" evidence="1">
    <location>
        <begin position="17"/>
        <end position="88"/>
    </location>
</feature>
<dbReference type="EMBL" id="JAJNCT010000005">
    <property type="protein sequence ID" value="MCD2164445.1"/>
    <property type="molecule type" value="Genomic_DNA"/>
</dbReference>
<evidence type="ECO:0000259" key="2">
    <source>
        <dbReference type="Pfam" id="PF04773"/>
    </source>
</evidence>
<evidence type="ECO:0000313" key="4">
    <source>
        <dbReference type="EMBL" id="MCD2164445.1"/>
    </source>
</evidence>
<dbReference type="Pfam" id="PF04773">
    <property type="entry name" value="FecR"/>
    <property type="match status" value="1"/>
</dbReference>
<dbReference type="Gene3D" id="2.60.120.1440">
    <property type="match status" value="1"/>
</dbReference>
<dbReference type="AlphaFoldDB" id="A0AAW4XTJ4"/>
<dbReference type="NCBIfam" id="TIGR02937">
    <property type="entry name" value="sigma70-ECF"/>
    <property type="match status" value="1"/>
</dbReference>
<dbReference type="Proteomes" id="UP001199260">
    <property type="component" value="Unassembled WGS sequence"/>
</dbReference>
<dbReference type="InterPro" id="IPR013325">
    <property type="entry name" value="RNA_pol_sigma_r2"/>
</dbReference>
<keyword evidence="5" id="KW-1185">Reference proteome</keyword>
<comment type="caution">
    <text evidence="4">The sequence shown here is derived from an EMBL/GenBank/DDBJ whole genome shotgun (WGS) entry which is preliminary data.</text>
</comment>
<organism evidence="4 5">
    <name type="scientific">Comamonas koreensis</name>
    <dbReference type="NCBI Taxonomy" id="160825"/>
    <lineage>
        <taxon>Bacteria</taxon>
        <taxon>Pseudomonadati</taxon>
        <taxon>Pseudomonadota</taxon>
        <taxon>Betaproteobacteria</taxon>
        <taxon>Burkholderiales</taxon>
        <taxon>Comamonadaceae</taxon>
        <taxon>Comamonas</taxon>
    </lineage>
</organism>
<dbReference type="PANTHER" id="PTHR30273">
    <property type="entry name" value="PERIPLASMIC SIGNAL SENSOR AND SIGMA FACTOR ACTIVATOR FECR-RELATED"/>
    <property type="match status" value="1"/>
</dbReference>
<dbReference type="InterPro" id="IPR036388">
    <property type="entry name" value="WH-like_DNA-bd_sf"/>
</dbReference>
<dbReference type="SUPFAM" id="SSF88659">
    <property type="entry name" value="Sigma3 and sigma4 domains of RNA polymerase sigma factors"/>
    <property type="match status" value="1"/>
</dbReference>
<dbReference type="Gene3D" id="1.10.1740.10">
    <property type="match status" value="1"/>
</dbReference>
<dbReference type="Pfam" id="PF04542">
    <property type="entry name" value="Sigma70_r2"/>
    <property type="match status" value="1"/>
</dbReference>
<dbReference type="InterPro" id="IPR013324">
    <property type="entry name" value="RNA_pol_sigma_r3/r4-like"/>
</dbReference>
<dbReference type="SUPFAM" id="SSF88946">
    <property type="entry name" value="Sigma2 domain of RNA polymerase sigma factors"/>
    <property type="match status" value="1"/>
</dbReference>
<gene>
    <name evidence="4" type="ORF">LPW39_04780</name>
</gene>
<feature type="domain" description="RNA polymerase sigma factor 70 region 4 type 2" evidence="3">
    <location>
        <begin position="122"/>
        <end position="166"/>
    </location>
</feature>
<dbReference type="RefSeq" id="WP_230771760.1">
    <property type="nucleotide sequence ID" value="NZ_JAJNCT010000005.1"/>
</dbReference>
<dbReference type="InterPro" id="IPR013249">
    <property type="entry name" value="RNA_pol_sigma70_r4_t2"/>
</dbReference>
<dbReference type="InterPro" id="IPR007627">
    <property type="entry name" value="RNA_pol_sigma70_r2"/>
</dbReference>
<dbReference type="PANTHER" id="PTHR30273:SF2">
    <property type="entry name" value="PROTEIN FECR"/>
    <property type="match status" value="1"/>
</dbReference>
<reference evidence="4 5" key="1">
    <citation type="submission" date="2021-11" db="EMBL/GenBank/DDBJ databases">
        <title>Genome sequence.</title>
        <authorList>
            <person name="Sun Q."/>
        </authorList>
    </citation>
    <scope>NUCLEOTIDE SEQUENCE [LARGE SCALE GENOMIC DNA]</scope>
    <source>
        <strain evidence="4 5">KCTC 12005</strain>
    </source>
</reference>
<protein>
    <submittedName>
        <fullName evidence="4">Sigma-70 family RNA polymerase sigma factor</fullName>
    </submittedName>
</protein>
<feature type="domain" description="FecR protein" evidence="2">
    <location>
        <begin position="231"/>
        <end position="327"/>
    </location>
</feature>
<accession>A0AAW4XTJ4</accession>
<dbReference type="InterPro" id="IPR012373">
    <property type="entry name" value="Ferrdict_sens_TM"/>
</dbReference>
<dbReference type="GO" id="GO:0016987">
    <property type="term" value="F:sigma factor activity"/>
    <property type="evidence" value="ECO:0007669"/>
    <property type="project" value="InterPro"/>
</dbReference>
<sequence>MELSASFTRALLTGFDRAYADLVRVATRSTGNRDEAGELVHEAWLRLAEHAQASGQAEAAGDQPDDTTAYLAVMTQHLALDAHRRRQRHGRYVEGAVLQEQLAPSHAPDVADSVMYRQALAVLETALAGLPERSRAAFVAHRIHGDKQPLIAERLGVSLNTIERDLIQASACVEDALQRWRGNHLGSARRAGRRRSLAALLSFAGVGLGGHLGWQQWQLYRQQHVQWQARWQSPRGQQVRHALPDGSSLLLDALSQAQLQYFAARRSVQLLQGAAFFEVARNESRPFEVQAAGLRITVLGTRFGVEITPMGRGPSRVSVQVESGRVRVEPMAEGEAIETPQDDGFVHTLEAGQALQWAAGDRSPELSSVESAASWRHGELVFQHATLGQALERLARYAPFAMEATPDAARLPLSGRVRIAQAQAWIQALPRALPVQVQQQGDGSLRLSRRSRS</sequence>
<dbReference type="Gene3D" id="1.10.10.10">
    <property type="entry name" value="Winged helix-like DNA-binding domain superfamily/Winged helix DNA-binding domain"/>
    <property type="match status" value="1"/>
</dbReference>
<dbReference type="GO" id="GO:0003677">
    <property type="term" value="F:DNA binding"/>
    <property type="evidence" value="ECO:0007669"/>
    <property type="project" value="InterPro"/>
</dbReference>
<dbReference type="GO" id="GO:0006352">
    <property type="term" value="P:DNA-templated transcription initiation"/>
    <property type="evidence" value="ECO:0007669"/>
    <property type="project" value="InterPro"/>
</dbReference>
<evidence type="ECO:0000259" key="3">
    <source>
        <dbReference type="Pfam" id="PF08281"/>
    </source>
</evidence>
<evidence type="ECO:0000313" key="5">
    <source>
        <dbReference type="Proteomes" id="UP001199260"/>
    </source>
</evidence>
<dbReference type="GO" id="GO:0016989">
    <property type="term" value="F:sigma factor antagonist activity"/>
    <property type="evidence" value="ECO:0007669"/>
    <property type="project" value="TreeGrafter"/>
</dbReference>
<dbReference type="Pfam" id="PF08281">
    <property type="entry name" value="Sigma70_r4_2"/>
    <property type="match status" value="1"/>
</dbReference>
<dbReference type="InterPro" id="IPR014284">
    <property type="entry name" value="RNA_pol_sigma-70_dom"/>
</dbReference>
<name>A0AAW4XTJ4_9BURK</name>
<proteinExistence type="predicted"/>
<dbReference type="InterPro" id="IPR006860">
    <property type="entry name" value="FecR"/>
</dbReference>